<reference evidence="4" key="1">
    <citation type="submission" date="2017-02" db="UniProtKB">
        <authorList>
            <consortium name="WormBaseParasite"/>
        </authorList>
    </citation>
    <scope>IDENTIFICATION</scope>
</reference>
<keyword evidence="3" id="KW-1185">Reference proteome</keyword>
<dbReference type="AlphaFoldDB" id="A0A0N5DBK4"/>
<sequence length="174" mass="19653">MRDKPLQHDSGHTPVRDAYSLPKVDDELHSKTIFEPVSVEARPAKAKSRIRNKLRWKEGYEPHEKSEDAKSTDNSEHAIQLHLLSAKEPSVDSERISAVKGKINSDKREKTDKGNKEKTADERSGRIANEKPNKTIAEWPTTASVAWLVTRKILEEVLISLIVIVIVIASKIHH</sequence>
<feature type="compositionally biased region" description="Basic and acidic residues" evidence="1">
    <location>
        <begin position="55"/>
        <end position="76"/>
    </location>
</feature>
<dbReference type="OrthoDB" id="5866730at2759"/>
<feature type="compositionally biased region" description="Basic and acidic residues" evidence="1">
    <location>
        <begin position="23"/>
        <end position="32"/>
    </location>
</feature>
<reference evidence="2 3" key="2">
    <citation type="submission" date="2018-11" db="EMBL/GenBank/DDBJ databases">
        <authorList>
            <consortium name="Pathogen Informatics"/>
        </authorList>
    </citation>
    <scope>NUCLEOTIDE SEQUENCE [LARGE SCALE GENOMIC DNA]</scope>
</reference>
<evidence type="ECO:0000313" key="3">
    <source>
        <dbReference type="Proteomes" id="UP000276776"/>
    </source>
</evidence>
<evidence type="ECO:0000313" key="2">
    <source>
        <dbReference type="EMBL" id="VDN08257.1"/>
    </source>
</evidence>
<feature type="compositionally biased region" description="Basic and acidic residues" evidence="1">
    <location>
        <begin position="89"/>
        <end position="129"/>
    </location>
</feature>
<accession>A0A0N5DBK4</accession>
<gene>
    <name evidence="2" type="ORF">TCLT_LOCUS10555</name>
</gene>
<dbReference type="OMA" id="QSILWMI"/>
<proteinExistence type="predicted"/>
<evidence type="ECO:0000313" key="4">
    <source>
        <dbReference type="WBParaSite" id="TCLT_0001056601-mRNA-1"/>
    </source>
</evidence>
<evidence type="ECO:0000256" key="1">
    <source>
        <dbReference type="SAM" id="MobiDB-lite"/>
    </source>
</evidence>
<name>A0A0N5DBK4_THECL</name>
<protein>
    <submittedName>
        <fullName evidence="4">Transmembrane protein</fullName>
    </submittedName>
</protein>
<dbReference type="EMBL" id="UYYF01005171">
    <property type="protein sequence ID" value="VDN08257.1"/>
    <property type="molecule type" value="Genomic_DNA"/>
</dbReference>
<dbReference type="Proteomes" id="UP000276776">
    <property type="component" value="Unassembled WGS sequence"/>
</dbReference>
<organism evidence="4">
    <name type="scientific">Thelazia callipaeda</name>
    <name type="common">Oriental eyeworm</name>
    <name type="synonym">Parasitic nematode</name>
    <dbReference type="NCBI Taxonomy" id="103827"/>
    <lineage>
        <taxon>Eukaryota</taxon>
        <taxon>Metazoa</taxon>
        <taxon>Ecdysozoa</taxon>
        <taxon>Nematoda</taxon>
        <taxon>Chromadorea</taxon>
        <taxon>Rhabditida</taxon>
        <taxon>Spirurina</taxon>
        <taxon>Spiruromorpha</taxon>
        <taxon>Thelazioidea</taxon>
        <taxon>Thelaziidae</taxon>
        <taxon>Thelazia</taxon>
    </lineage>
</organism>
<dbReference type="WBParaSite" id="TCLT_0001056601-mRNA-1">
    <property type="protein sequence ID" value="TCLT_0001056601-mRNA-1"/>
    <property type="gene ID" value="TCLT_0001056601"/>
</dbReference>
<feature type="compositionally biased region" description="Basic and acidic residues" evidence="1">
    <location>
        <begin position="1"/>
        <end position="15"/>
    </location>
</feature>
<feature type="compositionally biased region" description="Basic residues" evidence="1">
    <location>
        <begin position="44"/>
        <end position="54"/>
    </location>
</feature>
<feature type="region of interest" description="Disordered" evidence="1">
    <location>
        <begin position="1"/>
        <end position="129"/>
    </location>
</feature>